<dbReference type="OMA" id="MICAKHE"/>
<evidence type="ECO:0000256" key="7">
    <source>
        <dbReference type="ARBA" id="ARBA00022729"/>
    </source>
</evidence>
<dbReference type="SMART" id="SM01338">
    <property type="entry name" value="NOD"/>
    <property type="match status" value="1"/>
</dbReference>
<name>A0A7I5EC30_HAECO</name>
<evidence type="ECO:0000256" key="23">
    <source>
        <dbReference type="SAM" id="Phobius"/>
    </source>
</evidence>
<dbReference type="SUPFAM" id="SSF90193">
    <property type="entry name" value="Notch domain"/>
    <property type="match status" value="3"/>
</dbReference>
<evidence type="ECO:0000256" key="6">
    <source>
        <dbReference type="ARBA" id="ARBA00022692"/>
    </source>
</evidence>
<feature type="signal peptide" evidence="24">
    <location>
        <begin position="1"/>
        <end position="17"/>
    </location>
</feature>
<dbReference type="PROSITE" id="PS00010">
    <property type="entry name" value="ASX_HYDROXYL"/>
    <property type="match status" value="2"/>
</dbReference>
<dbReference type="Pfam" id="PF06816">
    <property type="entry name" value="NOD"/>
    <property type="match status" value="1"/>
</dbReference>
<evidence type="ECO:0000256" key="5">
    <source>
        <dbReference type="ARBA" id="ARBA00022536"/>
    </source>
</evidence>
<sequence>MGLSIVILLLKLLYVSANNDKGPCHPYACGFGECIPEGTSFRCKCRDDHVGPLCNIWRSPLVNCEVDGPHSCFNGGICNTTENEFRCVCPPNFTGLFCETDVDECSKSPCENGATCVNQIGSFYCMCPFGYKGATCEEHVEVCTSRTCLNGGFCIDGADGYVCQCAPGFSGRRCEEEKPGYTARTSVSTETVTPTLCADCPSKAGDGRCDKECDRPECLNDGGDCISKNINPFNACAYAEYCARVFHDGICDKICNNEKCLFDGFDCLPKTPKCPSRCKSVKHNGICDEECNREECDFDGGDCDLTTKILSGELSIVVLIRPEDFAANVVQFIRSLSLSLRSDIRIKHDELGPMAFAWNEGEIGERLILKGQGSSLISATPSYSTGKEGVLVWIEVDVSKCVEECFDDVEVVAKFIEADKNKLSEALSMSIYSAVGKKPRIRHDSLGITLLFVVACVSLMILVAFLFIVQQRGSRKRKVIENAPVWIPPTEFENQKSERIAKERSRHDFIDFKSAKRKRLDPAEVKLLEDKLTPNVPRVRVIVKPKKLEPKPSKLHMEAALNEPLASLSANEDVNQKGPYGRTPVMVLVRNTLKTEDQLIDELTKLHAAGADLNLCDDCDDTALHIAVSSGRVAIVRKLLQLGASPVIRDRTNSTCLHLAVRACALNMTAALLENEEMCQEVDALDDENRTALMLAAMYDMVDTKIAEMLCDAGAKVNYDGDNSLTTWKGRTALHFAAKYNNTGMVAFLLEKNANKDCQDYECCTPLHLAASEDHVGPIKELLKVGASVMLRNDKSQTPYDTALVNNSENVAALLASGDNLRVQLYSNNGEIFASSRKPDFKCAKVLMARHTRNSRGPHSSVGSPRSTQSTPIRCMVTSPYSHISTPHSVAAFGSTYSPQYPNPAMNSNGAPLSSPHCVLSSGYSVHANPPLCGSVAPTDGVVLSPHCIEGQMISVSRQTTVMASPGFFDSGYGSGIDRSSCNRSAPWSGSEGFFKSNERVESAHSWIVSNDECIV</sequence>
<feature type="transmembrane region" description="Helical" evidence="23">
    <location>
        <begin position="446"/>
        <end position="469"/>
    </location>
</feature>
<keyword evidence="6 23" id="KW-0812">Transmembrane</keyword>
<keyword evidence="19" id="KW-0539">Nucleus</keyword>
<evidence type="ECO:0000256" key="9">
    <source>
        <dbReference type="ARBA" id="ARBA00022782"/>
    </source>
</evidence>
<reference evidence="28" key="1">
    <citation type="submission" date="2020-12" db="UniProtKB">
        <authorList>
            <consortium name="WormBaseParasite"/>
        </authorList>
    </citation>
    <scope>IDENTIFICATION</scope>
    <source>
        <strain evidence="28">MHco3</strain>
    </source>
</reference>
<dbReference type="InterPro" id="IPR035993">
    <property type="entry name" value="Notch-like_dom_sf"/>
</dbReference>
<evidence type="ECO:0000256" key="20">
    <source>
        <dbReference type="PROSITE-ProRule" id="PRU00023"/>
    </source>
</evidence>
<proteinExistence type="predicted"/>
<feature type="domain" description="EGF-like" evidence="25">
    <location>
        <begin position="139"/>
        <end position="175"/>
    </location>
</feature>
<dbReference type="PROSITE" id="PS50026">
    <property type="entry name" value="EGF_3"/>
    <property type="match status" value="3"/>
</dbReference>
<keyword evidence="13 20" id="KW-0040">ANK repeat</keyword>
<dbReference type="FunFam" id="2.10.25.10:FF:000125">
    <property type="entry name" value="Neurogenic locus notch protein-like"/>
    <property type="match status" value="1"/>
</dbReference>
<evidence type="ECO:0000256" key="1">
    <source>
        <dbReference type="ARBA" id="ARBA00004123"/>
    </source>
</evidence>
<dbReference type="PROSITE" id="PS50258">
    <property type="entry name" value="LNR"/>
    <property type="match status" value="1"/>
</dbReference>
<keyword evidence="4" id="KW-1003">Cell membrane</keyword>
<protein>
    <submittedName>
        <fullName evidence="28">Delta-like protein</fullName>
    </submittedName>
</protein>
<dbReference type="Pfam" id="PF00066">
    <property type="entry name" value="Notch"/>
    <property type="match status" value="3"/>
</dbReference>
<feature type="repeat" description="ANK" evidence="20">
    <location>
        <begin position="729"/>
        <end position="761"/>
    </location>
</feature>
<dbReference type="Proteomes" id="UP000025227">
    <property type="component" value="Unplaced"/>
</dbReference>
<evidence type="ECO:0000256" key="16">
    <source>
        <dbReference type="ARBA" id="ARBA00023159"/>
    </source>
</evidence>
<comment type="subcellular location">
    <subcellularLocation>
        <location evidence="2">Cell membrane</location>
        <topology evidence="2">Single-pass type I membrane protein</topology>
    </subcellularLocation>
    <subcellularLocation>
        <location evidence="1">Nucleus</location>
    </subcellularLocation>
</comment>
<feature type="repeat" description="ANK" evidence="20">
    <location>
        <begin position="762"/>
        <end position="794"/>
    </location>
</feature>
<feature type="domain" description="EGF-like" evidence="25">
    <location>
        <begin position="101"/>
        <end position="137"/>
    </location>
</feature>
<dbReference type="GO" id="GO:0001708">
    <property type="term" value="P:cell fate specification"/>
    <property type="evidence" value="ECO:0007669"/>
    <property type="project" value="UniProtKB-ARBA"/>
</dbReference>
<feature type="region of interest" description="Disordered" evidence="22">
    <location>
        <begin position="852"/>
        <end position="871"/>
    </location>
</feature>
<dbReference type="InterPro" id="IPR000800">
    <property type="entry name" value="Notch_dom"/>
</dbReference>
<feature type="compositionally biased region" description="Polar residues" evidence="22">
    <location>
        <begin position="857"/>
        <end position="871"/>
    </location>
</feature>
<dbReference type="PROSITE" id="PS00022">
    <property type="entry name" value="EGF_1"/>
    <property type="match status" value="4"/>
</dbReference>
<keyword evidence="16" id="KW-0010">Activator</keyword>
<evidence type="ECO:0000256" key="13">
    <source>
        <dbReference type="ARBA" id="ARBA00023043"/>
    </source>
</evidence>
<feature type="repeat" description="ANK" evidence="20">
    <location>
        <begin position="619"/>
        <end position="651"/>
    </location>
</feature>
<feature type="domain" description="EGF-like" evidence="25">
    <location>
        <begin position="60"/>
        <end position="99"/>
    </location>
</feature>
<keyword evidence="7 24" id="KW-0732">Signal</keyword>
<dbReference type="PANTHER" id="PTHR24198:SF165">
    <property type="entry name" value="ANKYRIN REPEAT-CONTAINING PROTEIN-RELATED"/>
    <property type="match status" value="1"/>
</dbReference>
<dbReference type="CDD" id="cd00054">
    <property type="entry name" value="EGF_CA"/>
    <property type="match status" value="3"/>
</dbReference>
<dbReference type="Gene3D" id="4.10.470.20">
    <property type="match status" value="2"/>
</dbReference>
<feature type="domain" description="LNR" evidence="26">
    <location>
        <begin position="236"/>
        <end position="274"/>
    </location>
</feature>
<keyword evidence="27" id="KW-1185">Reference proteome</keyword>
<evidence type="ECO:0000256" key="24">
    <source>
        <dbReference type="SAM" id="SignalP"/>
    </source>
</evidence>
<evidence type="ECO:0000256" key="17">
    <source>
        <dbReference type="ARBA" id="ARBA00023163"/>
    </source>
</evidence>
<evidence type="ECO:0000256" key="8">
    <source>
        <dbReference type="ARBA" id="ARBA00022737"/>
    </source>
</evidence>
<evidence type="ECO:0000256" key="10">
    <source>
        <dbReference type="ARBA" id="ARBA00022976"/>
    </source>
</evidence>
<keyword evidence="5 21" id="KW-0245">EGF-like domain</keyword>
<feature type="disulfide bond" evidence="21">
    <location>
        <begin position="165"/>
        <end position="174"/>
    </location>
</feature>
<keyword evidence="14 23" id="KW-0472">Membrane</keyword>
<dbReference type="GO" id="GO:0007219">
    <property type="term" value="P:Notch signaling pathway"/>
    <property type="evidence" value="ECO:0007669"/>
    <property type="project" value="UniProtKB-KW"/>
</dbReference>
<dbReference type="GO" id="GO:0005509">
    <property type="term" value="F:calcium ion binding"/>
    <property type="evidence" value="ECO:0007669"/>
    <property type="project" value="InterPro"/>
</dbReference>
<dbReference type="SMART" id="SM00179">
    <property type="entry name" value="EGF_CA"/>
    <property type="match status" value="4"/>
</dbReference>
<keyword evidence="8" id="KW-0677">Repeat</keyword>
<evidence type="ECO:0000259" key="25">
    <source>
        <dbReference type="PROSITE" id="PS50026"/>
    </source>
</evidence>
<dbReference type="InterPro" id="IPR002110">
    <property type="entry name" value="Ankyrin_rpt"/>
</dbReference>
<dbReference type="FunFam" id="2.10.25.10:FF:000123">
    <property type="entry name" value="Crumbs homolog 1 (Drosophila)"/>
    <property type="match status" value="1"/>
</dbReference>
<evidence type="ECO:0000256" key="2">
    <source>
        <dbReference type="ARBA" id="ARBA00004251"/>
    </source>
</evidence>
<dbReference type="Pfam" id="PF07645">
    <property type="entry name" value="EGF_CA"/>
    <property type="match status" value="1"/>
</dbReference>
<evidence type="ECO:0000256" key="12">
    <source>
        <dbReference type="ARBA" id="ARBA00023015"/>
    </source>
</evidence>
<evidence type="ECO:0000313" key="27">
    <source>
        <dbReference type="Proteomes" id="UP000025227"/>
    </source>
</evidence>
<keyword evidence="15 21" id="KW-1015">Disulfide bond</keyword>
<dbReference type="SMART" id="SM00248">
    <property type="entry name" value="ANK"/>
    <property type="match status" value="6"/>
</dbReference>
<evidence type="ECO:0000259" key="26">
    <source>
        <dbReference type="PROSITE" id="PS50258"/>
    </source>
</evidence>
<dbReference type="GO" id="GO:0090575">
    <property type="term" value="C:RNA polymerase II transcription regulator complex"/>
    <property type="evidence" value="ECO:0007669"/>
    <property type="project" value="UniProtKB-ARBA"/>
</dbReference>
<dbReference type="GO" id="GO:0040024">
    <property type="term" value="P:dauer larval development"/>
    <property type="evidence" value="ECO:0007669"/>
    <property type="project" value="UniProtKB-ARBA"/>
</dbReference>
<dbReference type="PROSITE" id="PS01187">
    <property type="entry name" value="EGF_CA"/>
    <property type="match status" value="1"/>
</dbReference>
<dbReference type="GO" id="GO:0022611">
    <property type="term" value="P:dormancy process"/>
    <property type="evidence" value="ECO:0007669"/>
    <property type="project" value="UniProtKB-ARBA"/>
</dbReference>
<dbReference type="PROSITE" id="PS50088">
    <property type="entry name" value="ANK_REPEAT"/>
    <property type="match status" value="4"/>
</dbReference>
<feature type="disulfide bond" evidence="21">
    <location>
        <begin position="127"/>
        <end position="136"/>
    </location>
</feature>
<feature type="disulfide bond" evidence="21">
    <location>
        <begin position="89"/>
        <end position="98"/>
    </location>
</feature>
<dbReference type="PRINTS" id="PR00010">
    <property type="entry name" value="EGFBLOOD"/>
</dbReference>
<evidence type="ECO:0000256" key="14">
    <source>
        <dbReference type="ARBA" id="ARBA00023136"/>
    </source>
</evidence>
<evidence type="ECO:0000256" key="15">
    <source>
        <dbReference type="ARBA" id="ARBA00023157"/>
    </source>
</evidence>
<dbReference type="InterPro" id="IPR001881">
    <property type="entry name" value="EGF-like_Ca-bd_dom"/>
</dbReference>
<dbReference type="SMART" id="SM00004">
    <property type="entry name" value="NL"/>
    <property type="match status" value="3"/>
</dbReference>
<evidence type="ECO:0000256" key="18">
    <source>
        <dbReference type="ARBA" id="ARBA00023180"/>
    </source>
</evidence>
<dbReference type="GO" id="GO:0005886">
    <property type="term" value="C:plasma membrane"/>
    <property type="evidence" value="ECO:0007669"/>
    <property type="project" value="UniProtKB-SubCell"/>
</dbReference>
<dbReference type="PROSITE" id="PS01186">
    <property type="entry name" value="EGF_2"/>
    <property type="match status" value="2"/>
</dbReference>
<keyword evidence="9" id="KW-0221">Differentiation</keyword>
<dbReference type="Gene3D" id="1.25.40.20">
    <property type="entry name" value="Ankyrin repeat-containing domain"/>
    <property type="match status" value="1"/>
</dbReference>
<keyword evidence="18" id="KW-0325">Glycoprotein</keyword>
<dbReference type="PANTHER" id="PTHR24198">
    <property type="entry name" value="ANKYRIN REPEAT AND PROTEIN KINASE DOMAIN-CONTAINING PROTEIN"/>
    <property type="match status" value="1"/>
</dbReference>
<dbReference type="SUPFAM" id="SSF57196">
    <property type="entry name" value="EGF/Laminin"/>
    <property type="match status" value="3"/>
</dbReference>
<keyword evidence="12" id="KW-0805">Transcription regulation</keyword>
<dbReference type="PROSITE" id="PS50297">
    <property type="entry name" value="ANK_REP_REGION"/>
    <property type="match status" value="3"/>
</dbReference>
<dbReference type="FunFam" id="3.30.300.320:FF:000001">
    <property type="entry name" value="Neurogenic locus notch 1"/>
    <property type="match status" value="1"/>
</dbReference>
<keyword evidence="10" id="KW-0914">Notch signaling pathway</keyword>
<keyword evidence="11 23" id="KW-1133">Transmembrane helix</keyword>
<dbReference type="InterPro" id="IPR000742">
    <property type="entry name" value="EGF"/>
</dbReference>
<keyword evidence="17" id="KW-0804">Transcription</keyword>
<evidence type="ECO:0000256" key="19">
    <source>
        <dbReference type="ARBA" id="ARBA00023242"/>
    </source>
</evidence>
<dbReference type="AlphaFoldDB" id="A0A7I5EC30"/>
<keyword evidence="3" id="KW-0217">Developmental protein</keyword>
<dbReference type="SUPFAM" id="SSF48403">
    <property type="entry name" value="Ankyrin repeat"/>
    <property type="match status" value="1"/>
</dbReference>
<evidence type="ECO:0000256" key="3">
    <source>
        <dbReference type="ARBA" id="ARBA00022473"/>
    </source>
</evidence>
<dbReference type="Gene3D" id="3.30.70.3310">
    <property type="match status" value="1"/>
</dbReference>
<accession>A0A7I5EC30</accession>
<dbReference type="InterPro" id="IPR018097">
    <property type="entry name" value="EGF_Ca-bd_CS"/>
</dbReference>
<comment type="caution">
    <text evidence="21">Lacks conserved residue(s) required for the propagation of feature annotation.</text>
</comment>
<dbReference type="SMART" id="SM00181">
    <property type="entry name" value="EGF"/>
    <property type="match status" value="4"/>
</dbReference>
<dbReference type="Gene3D" id="2.10.25.10">
    <property type="entry name" value="Laminin"/>
    <property type="match status" value="3"/>
</dbReference>
<dbReference type="InterPro" id="IPR010660">
    <property type="entry name" value="Notch_NOD_dom"/>
</dbReference>
<dbReference type="Pfam" id="PF00008">
    <property type="entry name" value="EGF"/>
    <property type="match status" value="2"/>
</dbReference>
<feature type="chain" id="PRO_5029561926" evidence="24">
    <location>
        <begin position="18"/>
        <end position="1016"/>
    </location>
</feature>
<dbReference type="InterPro" id="IPR036770">
    <property type="entry name" value="Ankyrin_rpt-contain_sf"/>
</dbReference>
<evidence type="ECO:0000256" key="11">
    <source>
        <dbReference type="ARBA" id="ARBA00022989"/>
    </source>
</evidence>
<dbReference type="PRINTS" id="PR01452">
    <property type="entry name" value="LNOTCHREPEAT"/>
</dbReference>
<evidence type="ECO:0000256" key="22">
    <source>
        <dbReference type="SAM" id="MobiDB-lite"/>
    </source>
</evidence>
<dbReference type="WBParaSite" id="HCON_00133220-00001">
    <property type="protein sequence ID" value="HCON_00133220-00001"/>
    <property type="gene ID" value="HCON_00133220"/>
</dbReference>
<evidence type="ECO:0000256" key="4">
    <source>
        <dbReference type="ARBA" id="ARBA00022475"/>
    </source>
</evidence>
<dbReference type="InterPro" id="IPR049883">
    <property type="entry name" value="NOTCH1_EGF-like"/>
</dbReference>
<feature type="repeat" description="ANK" evidence="20">
    <location>
        <begin position="688"/>
        <end position="722"/>
    </location>
</feature>
<evidence type="ECO:0000313" key="28">
    <source>
        <dbReference type="WBParaSite" id="HCON_00133220-00001"/>
    </source>
</evidence>
<dbReference type="Pfam" id="PF12796">
    <property type="entry name" value="Ank_2"/>
    <property type="match status" value="2"/>
</dbReference>
<dbReference type="GO" id="GO:0061629">
    <property type="term" value="F:RNA polymerase II-specific DNA-binding transcription factor binding"/>
    <property type="evidence" value="ECO:0007669"/>
    <property type="project" value="UniProtKB-ARBA"/>
</dbReference>
<evidence type="ECO:0000256" key="21">
    <source>
        <dbReference type="PROSITE-ProRule" id="PRU00076"/>
    </source>
</evidence>
<dbReference type="InterPro" id="IPR000152">
    <property type="entry name" value="EGF-type_Asp/Asn_hydroxyl_site"/>
</dbReference>
<organism evidence="27 28">
    <name type="scientific">Haemonchus contortus</name>
    <name type="common">Barber pole worm</name>
    <dbReference type="NCBI Taxonomy" id="6289"/>
    <lineage>
        <taxon>Eukaryota</taxon>
        <taxon>Metazoa</taxon>
        <taxon>Ecdysozoa</taxon>
        <taxon>Nematoda</taxon>
        <taxon>Chromadorea</taxon>
        <taxon>Rhabditida</taxon>
        <taxon>Rhabditina</taxon>
        <taxon>Rhabditomorpha</taxon>
        <taxon>Strongyloidea</taxon>
        <taxon>Trichostrongylidae</taxon>
        <taxon>Haemonchus</taxon>
    </lineage>
</organism>
<dbReference type="OrthoDB" id="283575at2759"/>